<evidence type="ECO:0000259" key="15">
    <source>
        <dbReference type="Pfam" id="PF16363"/>
    </source>
</evidence>
<sequence length="314" mass="35353">MKTILITGVAGFLGSHLAKDLVAEGNRVIGVDNLSTGKMSNIDTLLKNDNFVFIQADASSEKWLLLDSLSDVREIYHLASPASPKYYQSASLETISINTVGTMHMLELARRTGAKMLYTSTSEAYGDPDVHPQPEHYRGNVNTWGPRACYDESKRLGEVFCYEYFHKFQVDIRVARIFNTYSAGLRSDDGRVISNFVDQALTGKDLTVYGDGMQTRSFCYADDTIRGLKLMMEKEAASGEIINIGNPTEHTILELAEYIDQLTGGNCRITFHPLPIDDPKQRRPNIEKANNLLGWEPVIDLKEGLRRMIREYRQ</sequence>
<dbReference type="PANTHER" id="PTHR43078:SF6">
    <property type="entry name" value="UDP-GLUCURONIC ACID DECARBOXYLASE 1"/>
    <property type="match status" value="1"/>
</dbReference>
<evidence type="ECO:0000256" key="12">
    <source>
        <dbReference type="ARBA" id="ARBA00023136"/>
    </source>
</evidence>
<keyword evidence="6" id="KW-0812">Transmembrane</keyword>
<evidence type="ECO:0000256" key="5">
    <source>
        <dbReference type="ARBA" id="ARBA00012290"/>
    </source>
</evidence>
<keyword evidence="13" id="KW-0325">Glycoprotein</keyword>
<dbReference type="Gene3D" id="3.40.50.720">
    <property type="entry name" value="NAD(P)-binding Rossmann-like Domain"/>
    <property type="match status" value="1"/>
</dbReference>
<evidence type="ECO:0000313" key="17">
    <source>
        <dbReference type="Proteomes" id="UP000270678"/>
    </source>
</evidence>
<evidence type="ECO:0000256" key="6">
    <source>
        <dbReference type="ARBA" id="ARBA00022692"/>
    </source>
</evidence>
<evidence type="ECO:0000256" key="3">
    <source>
        <dbReference type="ARBA" id="ARBA00005100"/>
    </source>
</evidence>
<protein>
    <recommendedName>
        <fullName evidence="5">UDP-glucuronate decarboxylase</fullName>
        <ecNumber evidence="5">4.1.1.35</ecNumber>
    </recommendedName>
</protein>
<evidence type="ECO:0000313" key="16">
    <source>
        <dbReference type="EMBL" id="AZS15585.1"/>
    </source>
</evidence>
<evidence type="ECO:0000256" key="10">
    <source>
        <dbReference type="ARBA" id="ARBA00023027"/>
    </source>
</evidence>
<comment type="subcellular location">
    <subcellularLocation>
        <location evidence="2">Golgi apparatus</location>
        <location evidence="2">Golgi stack membrane</location>
        <topology evidence="2">Single-pass type II membrane protein</topology>
    </subcellularLocation>
</comment>
<keyword evidence="11" id="KW-0333">Golgi apparatus</keyword>
<keyword evidence="7" id="KW-0210">Decarboxylase</keyword>
<dbReference type="OrthoDB" id="9771073at2"/>
<dbReference type="InterPro" id="IPR044516">
    <property type="entry name" value="UXS-like"/>
</dbReference>
<dbReference type="AlphaFoldDB" id="A0A3Q9I992"/>
<dbReference type="GO" id="GO:0042732">
    <property type="term" value="P:D-xylose metabolic process"/>
    <property type="evidence" value="ECO:0007669"/>
    <property type="project" value="InterPro"/>
</dbReference>
<dbReference type="InterPro" id="IPR016040">
    <property type="entry name" value="NAD(P)-bd_dom"/>
</dbReference>
<evidence type="ECO:0000256" key="2">
    <source>
        <dbReference type="ARBA" id="ARBA00004447"/>
    </source>
</evidence>
<dbReference type="InterPro" id="IPR036291">
    <property type="entry name" value="NAD(P)-bd_dom_sf"/>
</dbReference>
<evidence type="ECO:0000256" key="8">
    <source>
        <dbReference type="ARBA" id="ARBA00022968"/>
    </source>
</evidence>
<dbReference type="SUPFAM" id="SSF51735">
    <property type="entry name" value="NAD(P)-binding Rossmann-fold domains"/>
    <property type="match status" value="1"/>
</dbReference>
<keyword evidence="9" id="KW-1133">Transmembrane helix</keyword>
<evidence type="ECO:0000256" key="14">
    <source>
        <dbReference type="ARBA" id="ARBA00023239"/>
    </source>
</evidence>
<evidence type="ECO:0000256" key="9">
    <source>
        <dbReference type="ARBA" id="ARBA00022989"/>
    </source>
</evidence>
<dbReference type="PANTHER" id="PTHR43078">
    <property type="entry name" value="UDP-GLUCURONIC ACID DECARBOXYLASE-RELATED"/>
    <property type="match status" value="1"/>
</dbReference>
<comment type="pathway">
    <text evidence="3">Nucleotide-sugar biosynthesis; UDP-alpha-D-xylose biosynthesis; UDP-alpha-D-xylose from UDP-alpha-D-glucuronate: step 1/1.</text>
</comment>
<dbReference type="Pfam" id="PF16363">
    <property type="entry name" value="GDP_Man_Dehyd"/>
    <property type="match status" value="1"/>
</dbReference>
<dbReference type="FunFam" id="3.40.50.720:FF:000065">
    <property type="entry name" value="UDP-glucuronic acid decarboxylase 1"/>
    <property type="match status" value="1"/>
</dbReference>
<comment type="similarity">
    <text evidence="4">Belongs to the NAD(P)-dependent epimerase/dehydratase family. UDP-glucuronic acid decarboxylase subfamily.</text>
</comment>
<keyword evidence="12" id="KW-0472">Membrane</keyword>
<dbReference type="EMBL" id="CP034346">
    <property type="protein sequence ID" value="AZS15585.1"/>
    <property type="molecule type" value="Genomic_DNA"/>
</dbReference>
<gene>
    <name evidence="16" type="ORF">EI981_14770</name>
</gene>
<organism evidence="16 17">
    <name type="scientific">Paenibacillus lutimineralis</name>
    <dbReference type="NCBI Taxonomy" id="2707005"/>
    <lineage>
        <taxon>Bacteria</taxon>
        <taxon>Bacillati</taxon>
        <taxon>Bacillota</taxon>
        <taxon>Bacilli</taxon>
        <taxon>Bacillales</taxon>
        <taxon>Paenibacillaceae</taxon>
        <taxon>Paenibacillus</taxon>
    </lineage>
</organism>
<evidence type="ECO:0000256" key="1">
    <source>
        <dbReference type="ARBA" id="ARBA00001911"/>
    </source>
</evidence>
<evidence type="ECO:0000256" key="7">
    <source>
        <dbReference type="ARBA" id="ARBA00022793"/>
    </source>
</evidence>
<keyword evidence="14" id="KW-0456">Lyase</keyword>
<dbReference type="RefSeq" id="WP_126999365.1">
    <property type="nucleotide sequence ID" value="NZ_CP034346.1"/>
</dbReference>
<dbReference type="GO" id="GO:0005737">
    <property type="term" value="C:cytoplasm"/>
    <property type="evidence" value="ECO:0007669"/>
    <property type="project" value="TreeGrafter"/>
</dbReference>
<accession>A0A3Q9I992</accession>
<dbReference type="Proteomes" id="UP000270678">
    <property type="component" value="Chromosome"/>
</dbReference>
<dbReference type="GO" id="GO:0070403">
    <property type="term" value="F:NAD+ binding"/>
    <property type="evidence" value="ECO:0007669"/>
    <property type="project" value="InterPro"/>
</dbReference>
<feature type="domain" description="NAD(P)-binding" evidence="15">
    <location>
        <begin position="5"/>
        <end position="308"/>
    </location>
</feature>
<keyword evidence="10" id="KW-0520">NAD</keyword>
<dbReference type="GO" id="GO:0033320">
    <property type="term" value="P:UDP-D-xylose biosynthetic process"/>
    <property type="evidence" value="ECO:0007669"/>
    <property type="project" value="UniProtKB-UniPathway"/>
</dbReference>
<evidence type="ECO:0000256" key="13">
    <source>
        <dbReference type="ARBA" id="ARBA00023180"/>
    </source>
</evidence>
<dbReference type="EC" id="4.1.1.35" evidence="5"/>
<evidence type="ECO:0000256" key="11">
    <source>
        <dbReference type="ARBA" id="ARBA00023034"/>
    </source>
</evidence>
<keyword evidence="8" id="KW-0735">Signal-anchor</keyword>
<dbReference type="UniPathway" id="UPA00796">
    <property type="reaction ID" value="UER00771"/>
</dbReference>
<dbReference type="GO" id="GO:0048040">
    <property type="term" value="F:UDP-glucuronate decarboxylase activity"/>
    <property type="evidence" value="ECO:0007669"/>
    <property type="project" value="UniProtKB-EC"/>
</dbReference>
<reference evidence="17" key="1">
    <citation type="submission" date="2018-12" db="EMBL/GenBank/DDBJ databases">
        <title>Complete genome sequence of Paenibacillus sp. MBLB1234.</title>
        <authorList>
            <person name="Nam Y.-D."/>
            <person name="Kang J."/>
            <person name="Chung W.-H."/>
            <person name="Park Y.S."/>
        </authorList>
    </citation>
    <scope>NUCLEOTIDE SEQUENCE [LARGE SCALE GENOMIC DNA]</scope>
    <source>
        <strain evidence="17">MBLB1234</strain>
    </source>
</reference>
<proteinExistence type="inferred from homology"/>
<name>A0A3Q9I992_9BACL</name>
<keyword evidence="17" id="KW-1185">Reference proteome</keyword>
<dbReference type="KEGG" id="plut:EI981_14770"/>
<evidence type="ECO:0000256" key="4">
    <source>
        <dbReference type="ARBA" id="ARBA00007505"/>
    </source>
</evidence>
<comment type="cofactor">
    <cofactor evidence="1">
        <name>NAD(+)</name>
        <dbReference type="ChEBI" id="CHEBI:57540"/>
    </cofactor>
</comment>